<evidence type="ECO:0000313" key="2">
    <source>
        <dbReference type="EMBL" id="KAI5068903.1"/>
    </source>
</evidence>
<dbReference type="AlphaFoldDB" id="A0A9D4ZDG3"/>
<evidence type="ECO:0000313" key="1">
    <source>
        <dbReference type="EMBL" id="KAI5068591.1"/>
    </source>
</evidence>
<keyword evidence="3" id="KW-1185">Reference proteome</keyword>
<protein>
    <submittedName>
        <fullName evidence="1">Uncharacterized protein</fullName>
    </submittedName>
</protein>
<dbReference type="EMBL" id="JABFUD020000016">
    <property type="protein sequence ID" value="KAI5068591.1"/>
    <property type="molecule type" value="Genomic_DNA"/>
</dbReference>
<accession>A0A9D4ZDG3</accession>
<dbReference type="EMBL" id="JABFUD020000016">
    <property type="protein sequence ID" value="KAI5068903.1"/>
    <property type="molecule type" value="Genomic_DNA"/>
</dbReference>
<organism evidence="1 3">
    <name type="scientific">Adiantum capillus-veneris</name>
    <name type="common">Maidenhair fern</name>
    <dbReference type="NCBI Taxonomy" id="13818"/>
    <lineage>
        <taxon>Eukaryota</taxon>
        <taxon>Viridiplantae</taxon>
        <taxon>Streptophyta</taxon>
        <taxon>Embryophyta</taxon>
        <taxon>Tracheophyta</taxon>
        <taxon>Polypodiopsida</taxon>
        <taxon>Polypodiidae</taxon>
        <taxon>Polypodiales</taxon>
        <taxon>Pteridineae</taxon>
        <taxon>Pteridaceae</taxon>
        <taxon>Vittarioideae</taxon>
        <taxon>Adiantum</taxon>
    </lineage>
</organism>
<proteinExistence type="predicted"/>
<reference evidence="1" key="1">
    <citation type="submission" date="2021-01" db="EMBL/GenBank/DDBJ databases">
        <title>Adiantum capillus-veneris genome.</title>
        <authorList>
            <person name="Fang Y."/>
            <person name="Liao Q."/>
        </authorList>
    </citation>
    <scope>NUCLEOTIDE SEQUENCE</scope>
    <source>
        <strain evidence="1">H3</strain>
        <tissue evidence="1">Leaf</tissue>
    </source>
</reference>
<name>A0A9D4ZDG3_ADICA</name>
<sequence length="115" mass="11926">MGGSLGWAAEGSRIACVCFKRAWGVFDPGVGGLASEGSARLSLMFAFVPLFLVLGVASLPPPAWEAKVGRIWPAVVDKGPQSGNLLLGGSALLKEELDRLFGSGSVGCDRFRCSA</sequence>
<comment type="caution">
    <text evidence="1">The sequence shown here is derived from an EMBL/GenBank/DDBJ whole genome shotgun (WGS) entry which is preliminary data.</text>
</comment>
<evidence type="ECO:0000313" key="3">
    <source>
        <dbReference type="Proteomes" id="UP000886520"/>
    </source>
</evidence>
<gene>
    <name evidence="1" type="ORF">GOP47_0016936</name>
    <name evidence="2" type="ORF">GOP47_0017248</name>
</gene>
<dbReference type="Proteomes" id="UP000886520">
    <property type="component" value="Chromosome 16"/>
</dbReference>